<reference evidence="2" key="1">
    <citation type="journal article" date="2017" name="Nat. Ecol. Evol.">
        <title>Genome expansion and lineage-specific genetic innovations in the forest pathogenic fungi Armillaria.</title>
        <authorList>
            <person name="Sipos G."/>
            <person name="Prasanna A.N."/>
            <person name="Walter M.C."/>
            <person name="O'Connor E."/>
            <person name="Balint B."/>
            <person name="Krizsan K."/>
            <person name="Kiss B."/>
            <person name="Hess J."/>
            <person name="Varga T."/>
            <person name="Slot J."/>
            <person name="Riley R."/>
            <person name="Boka B."/>
            <person name="Rigling D."/>
            <person name="Barry K."/>
            <person name="Lee J."/>
            <person name="Mihaltcheva S."/>
            <person name="LaButti K."/>
            <person name="Lipzen A."/>
            <person name="Waldron R."/>
            <person name="Moloney N.M."/>
            <person name="Sperisen C."/>
            <person name="Kredics L."/>
            <person name="Vagvoelgyi C."/>
            <person name="Patrignani A."/>
            <person name="Fitzpatrick D."/>
            <person name="Nagy I."/>
            <person name="Doyle S."/>
            <person name="Anderson J.B."/>
            <person name="Grigoriev I.V."/>
            <person name="Gueldener U."/>
            <person name="Muensterkoetter M."/>
            <person name="Nagy L.G."/>
        </authorList>
    </citation>
    <scope>NUCLEOTIDE SEQUENCE [LARGE SCALE GENOMIC DNA]</scope>
    <source>
        <strain evidence="2">C18/9</strain>
    </source>
</reference>
<evidence type="ECO:0000313" key="1">
    <source>
        <dbReference type="EMBL" id="SJL15298.1"/>
    </source>
</evidence>
<protein>
    <submittedName>
        <fullName evidence="1">Uncharacterized protein</fullName>
    </submittedName>
</protein>
<proteinExistence type="predicted"/>
<dbReference type="STRING" id="47428.A0A284S2R2"/>
<organism evidence="1 2">
    <name type="scientific">Armillaria ostoyae</name>
    <name type="common">Armillaria root rot fungus</name>
    <dbReference type="NCBI Taxonomy" id="47428"/>
    <lineage>
        <taxon>Eukaryota</taxon>
        <taxon>Fungi</taxon>
        <taxon>Dikarya</taxon>
        <taxon>Basidiomycota</taxon>
        <taxon>Agaricomycotina</taxon>
        <taxon>Agaricomycetes</taxon>
        <taxon>Agaricomycetidae</taxon>
        <taxon>Agaricales</taxon>
        <taxon>Marasmiineae</taxon>
        <taxon>Physalacriaceae</taxon>
        <taxon>Armillaria</taxon>
    </lineage>
</organism>
<name>A0A284S2R2_ARMOS</name>
<accession>A0A284S2R2</accession>
<gene>
    <name evidence="1" type="ORF">ARMOST_18791</name>
</gene>
<dbReference type="Proteomes" id="UP000219338">
    <property type="component" value="Unassembled WGS sequence"/>
</dbReference>
<dbReference type="EMBL" id="FUEG01000028">
    <property type="protein sequence ID" value="SJL15298.1"/>
    <property type="molecule type" value="Genomic_DNA"/>
</dbReference>
<evidence type="ECO:0000313" key="2">
    <source>
        <dbReference type="Proteomes" id="UP000219338"/>
    </source>
</evidence>
<keyword evidence="2" id="KW-1185">Reference proteome</keyword>
<dbReference type="AlphaFoldDB" id="A0A284S2R2"/>
<sequence length="160" mass="17885">MDDIRRPWTQAADRGARKVDVCIYLCNASPKPLPQTPPLPVEVLVGGRVMRQPRYVGCSMADIPLALAKLLTWRDRQINALSLLLDDDEVSPPSTRLLATVTCTRHLVQPTAPSQPFLFPMSSLSPLPPTPTMTQNLTTLYGLPYLVVVRAFYVSDWHIY</sequence>